<dbReference type="AlphaFoldDB" id="A0A6M8HV31"/>
<dbReference type="GO" id="GO:0030288">
    <property type="term" value="C:outer membrane-bounded periplasmic space"/>
    <property type="evidence" value="ECO:0007669"/>
    <property type="project" value="TreeGrafter"/>
</dbReference>
<feature type="chain" id="PRO_5026833339" evidence="3">
    <location>
        <begin position="30"/>
        <end position="319"/>
    </location>
</feature>
<reference evidence="5 6" key="1">
    <citation type="journal article" date="2014" name="World J. Microbiol. Biotechnol.">
        <title>Biodiversity and physiological characteristics of Antarctic and Arctic lichens-associated bacteria.</title>
        <authorList>
            <person name="Lee Y.M."/>
            <person name="Kim E.H."/>
            <person name="Lee H.K."/>
            <person name="Hong S.G."/>
        </authorList>
    </citation>
    <scope>NUCLEOTIDE SEQUENCE [LARGE SCALE GENOMIC DNA]</scope>
    <source>
        <strain evidence="5 6">PAMC 26569</strain>
    </source>
</reference>
<dbReference type="PANTHER" id="PTHR30036:SF7">
    <property type="entry name" value="ABC TRANSPORTER PERIPLASMIC-BINDING PROTEIN YPHF"/>
    <property type="match status" value="1"/>
</dbReference>
<name>A0A6M8HV31_9PROT</name>
<dbReference type="InterPro" id="IPR025997">
    <property type="entry name" value="SBP_2_dom"/>
</dbReference>
<keyword evidence="6" id="KW-1185">Reference proteome</keyword>
<evidence type="ECO:0000313" key="5">
    <source>
        <dbReference type="EMBL" id="QKE92007.1"/>
    </source>
</evidence>
<keyword evidence="3" id="KW-0732">Signal</keyword>
<evidence type="ECO:0000256" key="2">
    <source>
        <dbReference type="ARBA" id="ARBA00007639"/>
    </source>
</evidence>
<dbReference type="Gene3D" id="3.40.50.2300">
    <property type="match status" value="2"/>
</dbReference>
<dbReference type="Proteomes" id="UP000500767">
    <property type="component" value="Chromosome"/>
</dbReference>
<evidence type="ECO:0000259" key="4">
    <source>
        <dbReference type="Pfam" id="PF13407"/>
    </source>
</evidence>
<gene>
    <name evidence="5" type="ORF">HN018_19975</name>
</gene>
<dbReference type="InterPro" id="IPR050555">
    <property type="entry name" value="Bact_Solute-Bind_Prot2"/>
</dbReference>
<proteinExistence type="inferred from homology"/>
<sequence length="319" mass="32953">MKRFHTAALIAPALALTVAAALPIAAARAADKEITIILVDHGQAADPFHNVIKRGAQDAAKQMGIHLEVRQPQNFDMTQMANLLTAATNQHPDGIITTIPDADALSGPIHAALAQGIPMIATNGAPSTAHKVGITINVGQDERSAGIAAGKAMEAAGGKKAICVNHEVGNSALDDRCAGFAEGFGGSTKVLPTELDPATAKSKIEATLRSDPSIDTVIGLNATVVGETAVEAVHDLGRTGKVNVASFDLSPGMLKDVEDGTALFVVDQQPYLQGYLPVLFLAQKAKYGLLPAGDIATGPSLIRKDQAGKVIALSSQSIR</sequence>
<accession>A0A6M8HV31</accession>
<comment type="subcellular location">
    <subcellularLocation>
        <location evidence="1">Periplasm</location>
    </subcellularLocation>
</comment>
<dbReference type="KEGG" id="lck:HN018_19975"/>
<dbReference type="RefSeq" id="WP_171833689.1">
    <property type="nucleotide sequence ID" value="NZ_CP053708.1"/>
</dbReference>
<evidence type="ECO:0000313" key="6">
    <source>
        <dbReference type="Proteomes" id="UP000500767"/>
    </source>
</evidence>
<comment type="similarity">
    <text evidence="2">Belongs to the bacterial solute-binding protein 2 family.</text>
</comment>
<dbReference type="CDD" id="cd06312">
    <property type="entry name" value="PBP1_ABC_sugar_binding-like"/>
    <property type="match status" value="1"/>
</dbReference>
<evidence type="ECO:0000256" key="1">
    <source>
        <dbReference type="ARBA" id="ARBA00004418"/>
    </source>
</evidence>
<dbReference type="SUPFAM" id="SSF53822">
    <property type="entry name" value="Periplasmic binding protein-like I"/>
    <property type="match status" value="1"/>
</dbReference>
<organism evidence="5 6">
    <name type="scientific">Lichenicola cladoniae</name>
    <dbReference type="NCBI Taxonomy" id="1484109"/>
    <lineage>
        <taxon>Bacteria</taxon>
        <taxon>Pseudomonadati</taxon>
        <taxon>Pseudomonadota</taxon>
        <taxon>Alphaproteobacteria</taxon>
        <taxon>Acetobacterales</taxon>
        <taxon>Acetobacteraceae</taxon>
        <taxon>Lichenicola</taxon>
    </lineage>
</organism>
<dbReference type="EMBL" id="CP053708">
    <property type="protein sequence ID" value="QKE92007.1"/>
    <property type="molecule type" value="Genomic_DNA"/>
</dbReference>
<dbReference type="GO" id="GO:0030246">
    <property type="term" value="F:carbohydrate binding"/>
    <property type="evidence" value="ECO:0007669"/>
    <property type="project" value="TreeGrafter"/>
</dbReference>
<feature type="domain" description="Periplasmic binding protein" evidence="4">
    <location>
        <begin position="45"/>
        <end position="286"/>
    </location>
</feature>
<evidence type="ECO:0000256" key="3">
    <source>
        <dbReference type="SAM" id="SignalP"/>
    </source>
</evidence>
<dbReference type="Pfam" id="PF13407">
    <property type="entry name" value="Peripla_BP_4"/>
    <property type="match status" value="1"/>
</dbReference>
<feature type="signal peptide" evidence="3">
    <location>
        <begin position="1"/>
        <end position="29"/>
    </location>
</feature>
<dbReference type="InterPro" id="IPR028082">
    <property type="entry name" value="Peripla_BP_I"/>
</dbReference>
<protein>
    <submittedName>
        <fullName evidence="5">Sugar ABC transporter substrate-binding protein</fullName>
    </submittedName>
</protein>
<dbReference type="PANTHER" id="PTHR30036">
    <property type="entry name" value="D-XYLOSE-BINDING PERIPLASMIC PROTEIN"/>
    <property type="match status" value="1"/>
</dbReference>